<sequence length="125" mass="13461">MNSQPSKGGTESQLEQRHAFKIASEGGRGLGVIHDGRLRAELRTARATQRWRRRWRRSTGPLNAAGADIGVGDSERPASVTRGNALPGGAERSEGSRREAYGRPLSRGLKCGITPTRRDASLAEA</sequence>
<evidence type="ECO:0000256" key="1">
    <source>
        <dbReference type="SAM" id="MobiDB-lite"/>
    </source>
</evidence>
<feature type="compositionally biased region" description="Basic and acidic residues" evidence="1">
    <location>
        <begin position="91"/>
        <end position="101"/>
    </location>
</feature>
<accession>A0AAV7W1G7</accession>
<proteinExistence type="predicted"/>
<protein>
    <submittedName>
        <fullName evidence="2">Uncharacterized protein</fullName>
    </submittedName>
</protein>
<name>A0AAV7W1G7_PLEWA</name>
<feature type="region of interest" description="Disordered" evidence="1">
    <location>
        <begin position="45"/>
        <end position="125"/>
    </location>
</feature>
<feature type="compositionally biased region" description="Basic and acidic residues" evidence="1">
    <location>
        <begin position="116"/>
        <end position="125"/>
    </location>
</feature>
<feature type="region of interest" description="Disordered" evidence="1">
    <location>
        <begin position="1"/>
        <end position="31"/>
    </location>
</feature>
<organism evidence="2 3">
    <name type="scientific">Pleurodeles waltl</name>
    <name type="common">Iberian ribbed newt</name>
    <dbReference type="NCBI Taxonomy" id="8319"/>
    <lineage>
        <taxon>Eukaryota</taxon>
        <taxon>Metazoa</taxon>
        <taxon>Chordata</taxon>
        <taxon>Craniata</taxon>
        <taxon>Vertebrata</taxon>
        <taxon>Euteleostomi</taxon>
        <taxon>Amphibia</taxon>
        <taxon>Batrachia</taxon>
        <taxon>Caudata</taxon>
        <taxon>Salamandroidea</taxon>
        <taxon>Salamandridae</taxon>
        <taxon>Pleurodelinae</taxon>
        <taxon>Pleurodeles</taxon>
    </lineage>
</organism>
<gene>
    <name evidence="2" type="ORF">NDU88_003205</name>
</gene>
<keyword evidence="3" id="KW-1185">Reference proteome</keyword>
<comment type="caution">
    <text evidence="2">The sequence shown here is derived from an EMBL/GenBank/DDBJ whole genome shotgun (WGS) entry which is preliminary data.</text>
</comment>
<dbReference type="AlphaFoldDB" id="A0AAV7W1G7"/>
<dbReference type="Proteomes" id="UP001066276">
    <property type="component" value="Chromosome 1_2"/>
</dbReference>
<reference evidence="2" key="1">
    <citation type="journal article" date="2022" name="bioRxiv">
        <title>Sequencing and chromosome-scale assembly of the giantPleurodeles waltlgenome.</title>
        <authorList>
            <person name="Brown T."/>
            <person name="Elewa A."/>
            <person name="Iarovenko S."/>
            <person name="Subramanian E."/>
            <person name="Araus A.J."/>
            <person name="Petzold A."/>
            <person name="Susuki M."/>
            <person name="Suzuki K.-i.T."/>
            <person name="Hayashi T."/>
            <person name="Toyoda A."/>
            <person name="Oliveira C."/>
            <person name="Osipova E."/>
            <person name="Leigh N.D."/>
            <person name="Simon A."/>
            <person name="Yun M.H."/>
        </authorList>
    </citation>
    <scope>NUCLEOTIDE SEQUENCE</scope>
    <source>
        <strain evidence="2">20211129_DDA</strain>
        <tissue evidence="2">Liver</tissue>
    </source>
</reference>
<feature type="compositionally biased region" description="Polar residues" evidence="1">
    <location>
        <begin position="1"/>
        <end position="13"/>
    </location>
</feature>
<evidence type="ECO:0000313" key="3">
    <source>
        <dbReference type="Proteomes" id="UP001066276"/>
    </source>
</evidence>
<evidence type="ECO:0000313" key="2">
    <source>
        <dbReference type="EMBL" id="KAJ1207815.1"/>
    </source>
</evidence>
<dbReference type="EMBL" id="JANPWB010000002">
    <property type="protein sequence ID" value="KAJ1207815.1"/>
    <property type="molecule type" value="Genomic_DNA"/>
</dbReference>